<dbReference type="SUPFAM" id="SSF48350">
    <property type="entry name" value="GTPase activation domain, GAP"/>
    <property type="match status" value="1"/>
</dbReference>
<dbReference type="OrthoDB" id="28245at2759"/>
<dbReference type="InterPro" id="IPR001251">
    <property type="entry name" value="CRAL-TRIO_dom"/>
</dbReference>
<dbReference type="Pfam" id="PF00616">
    <property type="entry name" value="RasGAP"/>
    <property type="match status" value="1"/>
</dbReference>
<dbReference type="GO" id="GO:0005096">
    <property type="term" value="F:GTPase activator activity"/>
    <property type="evidence" value="ECO:0007669"/>
    <property type="project" value="UniProtKB-KW"/>
</dbReference>
<name>A0A1C7M0G2_GRIFR</name>
<evidence type="ECO:0000313" key="6">
    <source>
        <dbReference type="EMBL" id="OBZ70421.1"/>
    </source>
</evidence>
<dbReference type="InterPro" id="IPR023152">
    <property type="entry name" value="RasGAP_CS"/>
</dbReference>
<dbReference type="OMA" id="TKEPYMF"/>
<accession>A0A1C7M0G2</accession>
<reference evidence="6 7" key="1">
    <citation type="submission" date="2016-03" db="EMBL/GenBank/DDBJ databases">
        <title>Whole genome sequencing of Grifola frondosa 9006-11.</title>
        <authorList>
            <person name="Min B."/>
            <person name="Park H."/>
            <person name="Kim J.-G."/>
            <person name="Cho H."/>
            <person name="Oh Y.-L."/>
            <person name="Kong W.-S."/>
            <person name="Choi I.-G."/>
        </authorList>
    </citation>
    <scope>NUCLEOTIDE SEQUENCE [LARGE SCALE GENOMIC DNA]</scope>
    <source>
        <strain evidence="6 7">9006-11</strain>
    </source>
</reference>
<feature type="region of interest" description="Disordered" evidence="4">
    <location>
        <begin position="156"/>
        <end position="198"/>
    </location>
</feature>
<dbReference type="InterPro" id="IPR016024">
    <property type="entry name" value="ARM-type_fold"/>
</dbReference>
<dbReference type="EMBL" id="LUGG01000014">
    <property type="protein sequence ID" value="OBZ70421.1"/>
    <property type="molecule type" value="Genomic_DNA"/>
</dbReference>
<protein>
    <submittedName>
        <fullName evidence="6">Neurofibromin</fullName>
    </submittedName>
</protein>
<gene>
    <name evidence="6" type="primary">Nf1</name>
    <name evidence="6" type="ORF">A0H81_09753</name>
</gene>
<evidence type="ECO:0000256" key="2">
    <source>
        <dbReference type="ARBA" id="ARBA00022553"/>
    </source>
</evidence>
<keyword evidence="2" id="KW-0597">Phosphoprotein</keyword>
<feature type="compositionally biased region" description="Polar residues" evidence="4">
    <location>
        <begin position="186"/>
        <end position="196"/>
    </location>
</feature>
<dbReference type="InterPro" id="IPR036865">
    <property type="entry name" value="CRAL-TRIO_dom_sf"/>
</dbReference>
<evidence type="ECO:0000256" key="3">
    <source>
        <dbReference type="SAM" id="Coils"/>
    </source>
</evidence>
<evidence type="ECO:0000256" key="1">
    <source>
        <dbReference type="ARBA" id="ARBA00022468"/>
    </source>
</evidence>
<dbReference type="Pfam" id="PF13716">
    <property type="entry name" value="CRAL_TRIO_2"/>
    <property type="match status" value="1"/>
</dbReference>
<dbReference type="InterPro" id="IPR008936">
    <property type="entry name" value="Rho_GTPase_activation_prot"/>
</dbReference>
<evidence type="ECO:0000313" key="7">
    <source>
        <dbReference type="Proteomes" id="UP000092993"/>
    </source>
</evidence>
<dbReference type="InterPro" id="IPR039360">
    <property type="entry name" value="Ras_GTPase"/>
</dbReference>
<feature type="domain" description="Ras-GAP" evidence="5">
    <location>
        <begin position="1303"/>
        <end position="1480"/>
    </location>
</feature>
<organism evidence="6 7">
    <name type="scientific">Grifola frondosa</name>
    <name type="common">Maitake</name>
    <name type="synonym">Polyporus frondosus</name>
    <dbReference type="NCBI Taxonomy" id="5627"/>
    <lineage>
        <taxon>Eukaryota</taxon>
        <taxon>Fungi</taxon>
        <taxon>Dikarya</taxon>
        <taxon>Basidiomycota</taxon>
        <taxon>Agaricomycotina</taxon>
        <taxon>Agaricomycetes</taxon>
        <taxon>Polyporales</taxon>
        <taxon>Grifolaceae</taxon>
        <taxon>Grifola</taxon>
    </lineage>
</organism>
<keyword evidence="1" id="KW-0343">GTPase activation</keyword>
<dbReference type="SUPFAM" id="SSF48371">
    <property type="entry name" value="ARM repeat"/>
    <property type="match status" value="2"/>
</dbReference>
<dbReference type="SMART" id="SM00323">
    <property type="entry name" value="RasGAP"/>
    <property type="match status" value="1"/>
</dbReference>
<proteinExistence type="predicted"/>
<sequence>MNAHALGCSTATWPTRHEQRFESQHICPISGHSTADFAVHTPSSTVPASPQQKVVYVLVNRLKNKLPCNSGIALAELEADDAIQQAVETLVDLARDSLDVIAWALTELLEKLAKQIDSSGFRSTDILQSQLFLLKVLSICMASRWGIIEDIRPNSRESKAQPNTIGSKPHTPDSPAMSHNRRRQVSSEQLSTTLTTPVEPAPIDDNCARYMLSVMVLFLRQTAPLKHRLMSAANMNFDASFQDFESVESHEVGQAVGGLFSAGPDEPPPVISGIPKNMRRSKHASSNSLNSKIVSSASMDQYSRHSLVYEKTSTLVSKSVLSLNTAIAKFSGRIIYHLSASNWPVVLSRIRNKIYTLASTTETDPDIVDLQLMTHCALDRARLVQSLQELSSLLVNMKREAQVAIANISARRSAPERVFDVLSELGEHANKAGVWPTLAVLLCISSDRMKSEFQVSTFGAPKGPHGRKDRNFTELIIKNMAFPSKHADVAVICALDICRAASRVRPAEGEEVPLPSMALDIAHEIKLVLLKWNNSRPVWESPEEIDVAMIADALVTIFRFLPEEESIPMFETCLEAERSDAVKISVVKACITLVVDANRLPWQRNLGNLKNAVMQRLTRIHLSSTTRRSEVGAGGVSKKANFRPKAKRYTSETLADRELLLLSILTLWRADVWWFHDCVDLEQKSSWVKEWLEIWHAPADPAVRFSLARTFRHLVENVAQMSADHPRFAVLSMWQSVVGPATLAAVCTNLLNARSDYPAQRMWISMAYEIMFRFTRPYEVHKDIQVAADRVPAFALAEIAFLVSLASADCVVSLTACNCLRMIAMAERQPGAPVMAALSEDERTKRHPIYEQLGDPKVTVIGRVGHQKRIRKLMRLLAFPSEIHVAVWNEMYWRWCTFNELTIRMSMDQTSDGFDSGLAPIGEFSISTEEKQAQWQALTLLLSAFGAACTRESHDPAALTTVITPCYIPDELRNLRDPSELLSAYLAETVNLLVSDSPQVRDVAREALSNEASPRLYSKILKNLDSVIHQITDGEHVDYEILVVFLDQFIAILKVVAENVHNLTEELRGIDITSTLLTLAAFIGRFHDISSYQPIIMRKDNSTRQSIVDIVIGWVQESPESDGRSLLHSPHELNVAVLRTSVKLFDRLQLEPSEGASEEEAAHVVSRLFIRYSTFLVKTWDATRSDILNKDDGTSDRSSTFYQLRVMQRDGELRELTIAGLASLIGANTEVGVKHCLYLAYDPDPTKRMIFAHIFVRVLGQGIKFSTHDASPITNGQSPLCELIKSQDVSLAMAICEICPPTEVDSIISVMLNIFDTRSSLLNLLKSMIDREISRTDADTSLFRGNTICTRFLSAFAKIYGNCRNAGGTWYELDPSKVSEKELKQNKETVEFVAASFLEIIGSSVPAIPSIIREICSHIAKAVNGVWPEAKFAALGAFIFLRFISPAVVSPETVDVEVPADLIARRGLMTIAKIIQNLANNILFGKEWHMTILNDFLKANIVNVTQFLSEINKYSPPVSDEEPDEWLDRTYDDTDTIVLHRFFEKHADKIGKELLSSSKIAPEKVTPEAEAAAAQGKRAWDALCSTLVELGQPLESPIVTTLSSREHQEFLDLMARCDRRDTGSVQELFTEAAIPTDGLAVFILSVSKVDVEVLDVELLLYYIFKLLTSPAHESRPYDIVFDFTGFTSTSQVPAQWWKFAQETIPSDVRDRLRHMRILTPNALAMRYIRKLYYNLIPEPATSTRIAVHTTVEELLSHYPSGTTMSALAYAVSLEHEDLDQFQDVTMRHNHPMRAPVILRVAQSHLRIITIRHGVTLYFSSPARDIIVKTIRAAKSTMRPAQLPATERSSRLSNIVTTLLHVAFLGISSEQDEPRTPSFELLSAICTYLDYEGKPPVPSKGVYATGHPGAFLVQVSEGLAGFAPQLTMDFLSEMAGGINKLGVPLRALSLQYMGPWIKNLTYFVDPTHKLYEPSGAKFRDCVRSLIDITMSEHDLHGLVQKFIWTEVGKLDTVAVNIVLDELMRAAVDGGWDPQDARRILARIRKVISKTSAKPSKNLAENPQWNEIACLTRLVLVVGNTARNTVQSQLFVPEIMHLVTLVAATGQTYVRGTVYAIVTHMLHALYSLRLGDTSTVSPEIQVLIDECVQPDTIKLFGLAKPTPTSDFVCYDYPNDKALIDGLEGLTRLLVRIMETISGTRGLLNVWRARWMSLITSSAFQLSPAVQTRAFVTLGILATSDVDDDLLYQMLVAFKTALSQSSEDDTTSVVSMLRCITNVVPASPPQSRYLPQIFWLSVALLQSGNISLYVEAIQLLRVTLEYLAEHDIFKDRGVPATLLEARVPLEDIAGQVDQLLGLSFDSSFSFSLASIIFKGMRHPGLKDSAEAALRSLLRITVDSCSEVDHADEGPDRPLCQDAIGYFLALLPSSTTKRGFRQLQEESRLDASWLTREELASQDEEDHVLRLPFGIIGYVDNNTALFVTSFVAAMLTTAQGDDAESSILYNILSVVADAYADVIAITYESLQDKMRDKFANSSSPHILRAVSNIFRIAINEIERSGVPPPPPRAAASASTLSAAEEGISTASVNGPGAKHLSALEEQGMSGLVNSFQFLPANNKGHATKMINWISELVMKIIEVG</sequence>
<dbReference type="Proteomes" id="UP000092993">
    <property type="component" value="Unassembled WGS sequence"/>
</dbReference>
<dbReference type="PROSITE" id="PS50018">
    <property type="entry name" value="RAS_GTPASE_ACTIV_2"/>
    <property type="match status" value="1"/>
</dbReference>
<dbReference type="PANTHER" id="PTHR10194:SF142">
    <property type="entry name" value="NEUROFIBROMIN"/>
    <property type="match status" value="1"/>
</dbReference>
<feature type="coiled-coil region" evidence="3">
    <location>
        <begin position="380"/>
        <end position="407"/>
    </location>
</feature>
<dbReference type="PANTHER" id="PTHR10194">
    <property type="entry name" value="RAS GTPASE-ACTIVATING PROTEINS"/>
    <property type="match status" value="1"/>
</dbReference>
<dbReference type="STRING" id="5627.A0A1C7M0G2"/>
<comment type="caution">
    <text evidence="6">The sequence shown here is derived from an EMBL/GenBank/DDBJ whole genome shotgun (WGS) entry which is preliminary data.</text>
</comment>
<dbReference type="PROSITE" id="PS00509">
    <property type="entry name" value="RAS_GTPASE_ACTIV_1"/>
    <property type="match status" value="1"/>
</dbReference>
<keyword evidence="7" id="KW-1185">Reference proteome</keyword>
<keyword evidence="3" id="KW-0175">Coiled coil</keyword>
<evidence type="ECO:0000259" key="5">
    <source>
        <dbReference type="PROSITE" id="PS50018"/>
    </source>
</evidence>
<dbReference type="Gene3D" id="3.40.525.10">
    <property type="entry name" value="CRAL-TRIO lipid binding domain"/>
    <property type="match status" value="1"/>
</dbReference>
<dbReference type="InterPro" id="IPR001936">
    <property type="entry name" value="RasGAP_dom"/>
</dbReference>
<dbReference type="Gene3D" id="1.10.506.10">
    <property type="entry name" value="GTPase Activation - p120gap, domain 1"/>
    <property type="match status" value="1"/>
</dbReference>
<evidence type="ECO:0000256" key="4">
    <source>
        <dbReference type="SAM" id="MobiDB-lite"/>
    </source>
</evidence>